<evidence type="ECO:0000256" key="4">
    <source>
        <dbReference type="ARBA" id="ARBA00022824"/>
    </source>
</evidence>
<dbReference type="InterPro" id="IPR056173">
    <property type="entry name" value="Sec20_C"/>
</dbReference>
<feature type="coiled-coil region" evidence="10">
    <location>
        <begin position="4"/>
        <end position="38"/>
    </location>
</feature>
<feature type="transmembrane region" description="Helical" evidence="11">
    <location>
        <begin position="227"/>
        <end position="244"/>
    </location>
</feature>
<evidence type="ECO:0000256" key="9">
    <source>
        <dbReference type="ARBA" id="ARBA00037934"/>
    </source>
</evidence>
<name>A0A061ATZ0_CYBFA</name>
<dbReference type="EMBL" id="LK052891">
    <property type="protein sequence ID" value="CDR41096.1"/>
    <property type="molecule type" value="Genomic_DNA"/>
</dbReference>
<dbReference type="OrthoDB" id="3980975at2759"/>
<comment type="similarity">
    <text evidence="9">Belongs to the SEC20 family.</text>
</comment>
<dbReference type="AlphaFoldDB" id="A0A061ATZ0"/>
<evidence type="ECO:0000313" key="13">
    <source>
        <dbReference type="EMBL" id="CDR41096.1"/>
    </source>
</evidence>
<dbReference type="PhylomeDB" id="A0A061ATZ0"/>
<reference evidence="13" key="1">
    <citation type="journal article" date="2014" name="Genome Announc.">
        <title>Genome sequence of the yeast Cyberlindnera fabianii (Hansenula fabianii).</title>
        <authorList>
            <person name="Freel K.C."/>
            <person name="Sarilar V."/>
            <person name="Neuveglise C."/>
            <person name="Devillers H."/>
            <person name="Friedrich A."/>
            <person name="Schacherer J."/>
        </authorList>
    </citation>
    <scope>NUCLEOTIDE SEQUENCE</scope>
    <source>
        <strain evidence="13">YJS4271</strain>
    </source>
</reference>
<evidence type="ECO:0000256" key="7">
    <source>
        <dbReference type="ARBA" id="ARBA00023054"/>
    </source>
</evidence>
<dbReference type="GO" id="GO:0005789">
    <property type="term" value="C:endoplasmic reticulum membrane"/>
    <property type="evidence" value="ECO:0007669"/>
    <property type="project" value="UniProtKB-SubCell"/>
</dbReference>
<gene>
    <name evidence="13" type="ORF">CYFA0S_06e01574g</name>
</gene>
<feature type="domain" description="Sec20 C-terminal" evidence="12">
    <location>
        <begin position="156"/>
        <end position="247"/>
    </location>
</feature>
<evidence type="ECO:0000256" key="10">
    <source>
        <dbReference type="SAM" id="Coils"/>
    </source>
</evidence>
<organism evidence="13">
    <name type="scientific">Cyberlindnera fabianii</name>
    <name type="common">Yeast</name>
    <name type="synonym">Hansenula fabianii</name>
    <dbReference type="NCBI Taxonomy" id="36022"/>
    <lineage>
        <taxon>Eukaryota</taxon>
        <taxon>Fungi</taxon>
        <taxon>Dikarya</taxon>
        <taxon>Ascomycota</taxon>
        <taxon>Saccharomycotina</taxon>
        <taxon>Saccharomycetes</taxon>
        <taxon>Phaffomycetales</taxon>
        <taxon>Phaffomycetaceae</taxon>
        <taxon>Cyberlindnera</taxon>
    </lineage>
</organism>
<keyword evidence="5" id="KW-0931">ER-Golgi transport</keyword>
<keyword evidence="8 11" id="KW-0472">Membrane</keyword>
<keyword evidence="6 11" id="KW-1133">Transmembrane helix</keyword>
<evidence type="ECO:0000256" key="8">
    <source>
        <dbReference type="ARBA" id="ARBA00023136"/>
    </source>
</evidence>
<protein>
    <submittedName>
        <fullName evidence="13">CYFA0S06e01574g1_1</fullName>
    </submittedName>
</protein>
<proteinExistence type="inferred from homology"/>
<accession>A0A061ATZ0</accession>
<evidence type="ECO:0000256" key="6">
    <source>
        <dbReference type="ARBA" id="ARBA00022989"/>
    </source>
</evidence>
<comment type="subcellular location">
    <subcellularLocation>
        <location evidence="1">Endoplasmic reticulum membrane</location>
        <topology evidence="1">Single-pass type IV membrane protein</topology>
    </subcellularLocation>
</comment>
<keyword evidence="3 11" id="KW-0812">Transmembrane</keyword>
<evidence type="ECO:0000256" key="3">
    <source>
        <dbReference type="ARBA" id="ARBA00022692"/>
    </source>
</evidence>
<dbReference type="GO" id="GO:0031201">
    <property type="term" value="C:SNARE complex"/>
    <property type="evidence" value="ECO:0007669"/>
    <property type="project" value="TreeGrafter"/>
</dbReference>
<evidence type="ECO:0000256" key="2">
    <source>
        <dbReference type="ARBA" id="ARBA00022448"/>
    </source>
</evidence>
<evidence type="ECO:0000259" key="12">
    <source>
        <dbReference type="Pfam" id="PF03908"/>
    </source>
</evidence>
<evidence type="ECO:0000256" key="5">
    <source>
        <dbReference type="ARBA" id="ARBA00022892"/>
    </source>
</evidence>
<dbReference type="Pfam" id="PF03908">
    <property type="entry name" value="Sec20"/>
    <property type="match status" value="1"/>
</dbReference>
<keyword evidence="4" id="KW-0256">Endoplasmic reticulum</keyword>
<dbReference type="PANTHER" id="PTHR12825:SF0">
    <property type="entry name" value="VESICLE TRANSPORT PROTEIN SEC20"/>
    <property type="match status" value="1"/>
</dbReference>
<keyword evidence="7 10" id="KW-0175">Coiled coil</keyword>
<sequence length="352" mass="39813">MQPASQIQNETTRLRSVKDQLQRNLHNFKDLNDDVTKATIFSLLNNFIETLTFLKEEIEFEYGVSLKHSLQHATPEVLEAAVEYYELEDFLTNFKKNLIDKQLSIKESSKSTFEASKRSKYHISTADELADLPESSISQKQTAAFENMTTDAKVMSTTKKITSKLVQSSQILETSLMQSQLNLDELQMQDEDLERLTEKHVIVGSLLEKSDAFAKEIKLAGQRDKRMMLYAIGFFFVCVLWVLWCRLLKWPVKITFGLFYYILLKPVLSIFGIAGKSKAVDHVGDLTSHAEMYATTGDELSTEASGDVESLVSEFSSVGSSVEEIAKTVSEHTGIETTEEFEEALGRIIDEL</sequence>
<dbReference type="PANTHER" id="PTHR12825">
    <property type="entry name" value="BNIP1-RELATED"/>
    <property type="match status" value="1"/>
</dbReference>
<feature type="transmembrane region" description="Helical" evidence="11">
    <location>
        <begin position="250"/>
        <end position="268"/>
    </location>
</feature>
<dbReference type="GO" id="GO:0005484">
    <property type="term" value="F:SNAP receptor activity"/>
    <property type="evidence" value="ECO:0007669"/>
    <property type="project" value="InterPro"/>
</dbReference>
<dbReference type="InterPro" id="IPR005606">
    <property type="entry name" value="Sec20"/>
</dbReference>
<keyword evidence="2" id="KW-0813">Transport</keyword>
<evidence type="ECO:0000256" key="1">
    <source>
        <dbReference type="ARBA" id="ARBA00004163"/>
    </source>
</evidence>
<dbReference type="VEuPathDB" id="FungiDB:BON22_1241"/>
<evidence type="ECO:0000256" key="11">
    <source>
        <dbReference type="SAM" id="Phobius"/>
    </source>
</evidence>
<dbReference type="GO" id="GO:0006890">
    <property type="term" value="P:retrograde vesicle-mediated transport, Golgi to endoplasmic reticulum"/>
    <property type="evidence" value="ECO:0007669"/>
    <property type="project" value="InterPro"/>
</dbReference>